<evidence type="ECO:0000259" key="12">
    <source>
        <dbReference type="PROSITE" id="PS51177"/>
    </source>
</evidence>
<evidence type="ECO:0000256" key="9">
    <source>
        <dbReference type="ARBA" id="ARBA00022737"/>
    </source>
</evidence>
<dbReference type="Proteomes" id="UP000472676">
    <property type="component" value="Unassembled WGS sequence"/>
</dbReference>
<evidence type="ECO:0000256" key="1">
    <source>
        <dbReference type="ARBA" id="ARBA00000968"/>
    </source>
</evidence>
<dbReference type="InterPro" id="IPR026017">
    <property type="entry name" value="Lumazine-bd_dom"/>
</dbReference>
<reference evidence="13 14" key="1">
    <citation type="journal article" date="2014" name="Int. J. Syst. Evol. Microbiol.">
        <title>Solimonas terrae sp. nov., isolated from soil.</title>
        <authorList>
            <person name="Kim S.J."/>
            <person name="Moon J.Y."/>
            <person name="Weon H.Y."/>
            <person name="Ahn J.H."/>
            <person name="Chen W.M."/>
            <person name="Kwon S.W."/>
        </authorList>
    </citation>
    <scope>NUCLEOTIDE SEQUENCE [LARGE SCALE GENOMIC DNA]</scope>
    <source>
        <strain evidence="13 14">KIS83-12</strain>
    </source>
</reference>
<dbReference type="CDD" id="cd00402">
    <property type="entry name" value="Riboflavin_synthase_like"/>
    <property type="match status" value="1"/>
</dbReference>
<feature type="repeat" description="Lumazine-binding" evidence="11">
    <location>
        <begin position="97"/>
        <end position="193"/>
    </location>
</feature>
<evidence type="ECO:0000256" key="4">
    <source>
        <dbReference type="ARBA" id="ARBA00011233"/>
    </source>
</evidence>
<dbReference type="GO" id="GO:0009231">
    <property type="term" value="P:riboflavin biosynthetic process"/>
    <property type="evidence" value="ECO:0007669"/>
    <property type="project" value="UniProtKB-KW"/>
</dbReference>
<feature type="domain" description="Lumazine-binding" evidence="12">
    <location>
        <begin position="1"/>
        <end position="96"/>
    </location>
</feature>
<dbReference type="PANTHER" id="PTHR21098">
    <property type="entry name" value="RIBOFLAVIN SYNTHASE ALPHA CHAIN"/>
    <property type="match status" value="1"/>
</dbReference>
<organism evidence="13 14">
    <name type="scientific">Solimonas terrae</name>
    <dbReference type="NCBI Taxonomy" id="1396819"/>
    <lineage>
        <taxon>Bacteria</taxon>
        <taxon>Pseudomonadati</taxon>
        <taxon>Pseudomonadota</taxon>
        <taxon>Gammaproteobacteria</taxon>
        <taxon>Nevskiales</taxon>
        <taxon>Nevskiaceae</taxon>
        <taxon>Solimonas</taxon>
    </lineage>
</organism>
<dbReference type="NCBIfam" id="NF009566">
    <property type="entry name" value="PRK13020.1"/>
    <property type="match status" value="1"/>
</dbReference>
<feature type="repeat" description="Lumazine-binding" evidence="11">
    <location>
        <begin position="1"/>
        <end position="96"/>
    </location>
</feature>
<comment type="catalytic activity">
    <reaction evidence="1">
        <text>2 6,7-dimethyl-8-(1-D-ribityl)lumazine + H(+) = 5-amino-6-(D-ribitylamino)uracil + riboflavin</text>
        <dbReference type="Rhea" id="RHEA:20772"/>
        <dbReference type="ChEBI" id="CHEBI:15378"/>
        <dbReference type="ChEBI" id="CHEBI:15934"/>
        <dbReference type="ChEBI" id="CHEBI:57986"/>
        <dbReference type="ChEBI" id="CHEBI:58201"/>
        <dbReference type="EC" id="2.5.1.9"/>
    </reaction>
</comment>
<dbReference type="EC" id="2.5.1.9" evidence="5 10"/>
<gene>
    <name evidence="13" type="ORF">G7Y85_01780</name>
</gene>
<dbReference type="InterPro" id="IPR017938">
    <property type="entry name" value="Riboflavin_synthase-like_b-brl"/>
</dbReference>
<dbReference type="PANTHER" id="PTHR21098:SF12">
    <property type="entry name" value="RIBOFLAVIN SYNTHASE"/>
    <property type="match status" value="1"/>
</dbReference>
<dbReference type="AlphaFoldDB" id="A0A6M2BMU7"/>
<evidence type="ECO:0000313" key="14">
    <source>
        <dbReference type="Proteomes" id="UP000472676"/>
    </source>
</evidence>
<evidence type="ECO:0000256" key="7">
    <source>
        <dbReference type="ARBA" id="ARBA00022619"/>
    </source>
</evidence>
<dbReference type="NCBIfam" id="TIGR00187">
    <property type="entry name" value="ribE"/>
    <property type="match status" value="1"/>
</dbReference>
<dbReference type="Gene3D" id="2.40.30.20">
    <property type="match status" value="2"/>
</dbReference>
<dbReference type="Pfam" id="PF00677">
    <property type="entry name" value="Lum_binding"/>
    <property type="match status" value="2"/>
</dbReference>
<evidence type="ECO:0000256" key="2">
    <source>
        <dbReference type="ARBA" id="ARBA00002803"/>
    </source>
</evidence>
<keyword evidence="14" id="KW-1185">Reference proteome</keyword>
<accession>A0A6M2BMU7</accession>
<proteinExistence type="predicted"/>
<dbReference type="GO" id="GO:0004746">
    <property type="term" value="F:riboflavin synthase activity"/>
    <property type="evidence" value="ECO:0007669"/>
    <property type="project" value="UniProtKB-UniRule"/>
</dbReference>
<dbReference type="InterPro" id="IPR023366">
    <property type="entry name" value="ATP_synth_asu-like_sf"/>
</dbReference>
<keyword evidence="9" id="KW-0677">Repeat</keyword>
<comment type="function">
    <text evidence="2">Catalyzes the dismutation of two molecules of 6,7-dimethyl-8-ribityllumazine, resulting in the formation of riboflavin and 5-amino-6-(D-ribitylamino)uracil.</text>
</comment>
<evidence type="ECO:0000256" key="11">
    <source>
        <dbReference type="PROSITE-ProRule" id="PRU00524"/>
    </source>
</evidence>
<dbReference type="PROSITE" id="PS51177">
    <property type="entry name" value="LUMAZINE_BIND"/>
    <property type="match status" value="2"/>
</dbReference>
<evidence type="ECO:0000256" key="10">
    <source>
        <dbReference type="NCBIfam" id="TIGR00187"/>
    </source>
</evidence>
<keyword evidence="8 13" id="KW-0808">Transferase</keyword>
<comment type="subunit">
    <text evidence="4">Homotrimer.</text>
</comment>
<dbReference type="InterPro" id="IPR001783">
    <property type="entry name" value="Lumazine-bd"/>
</dbReference>
<dbReference type="FunFam" id="2.40.30.20:FF:000003">
    <property type="entry name" value="Riboflavin synthase, alpha subunit"/>
    <property type="match status" value="1"/>
</dbReference>
<dbReference type="PIRSF" id="PIRSF000498">
    <property type="entry name" value="Riboflavin_syn_A"/>
    <property type="match status" value="1"/>
</dbReference>
<evidence type="ECO:0000313" key="13">
    <source>
        <dbReference type="EMBL" id="NGY03485.1"/>
    </source>
</evidence>
<dbReference type="FunFam" id="2.40.30.20:FF:000004">
    <property type="entry name" value="Riboflavin synthase, alpha subunit"/>
    <property type="match status" value="1"/>
</dbReference>
<evidence type="ECO:0000256" key="8">
    <source>
        <dbReference type="ARBA" id="ARBA00022679"/>
    </source>
</evidence>
<comment type="pathway">
    <text evidence="3">Cofactor biosynthesis; riboflavin biosynthesis; riboflavin from 2-hydroxy-3-oxobutyl phosphate and 5-amino-6-(D-ribitylamino)uracil: step 2/2.</text>
</comment>
<feature type="domain" description="Lumazine-binding" evidence="12">
    <location>
        <begin position="97"/>
        <end position="193"/>
    </location>
</feature>
<dbReference type="SUPFAM" id="SSF63380">
    <property type="entry name" value="Riboflavin synthase domain-like"/>
    <property type="match status" value="2"/>
</dbReference>
<comment type="caution">
    <text evidence="13">The sequence shown here is derived from an EMBL/GenBank/DDBJ whole genome shotgun (WGS) entry which is preliminary data.</text>
</comment>
<dbReference type="RefSeq" id="WP_166250930.1">
    <property type="nucleotide sequence ID" value="NZ_JAAMOW010000001.1"/>
</dbReference>
<name>A0A6M2BMU7_9GAMM</name>
<dbReference type="EMBL" id="JAAMOW010000001">
    <property type="protein sequence ID" value="NGY03485.1"/>
    <property type="molecule type" value="Genomic_DNA"/>
</dbReference>
<sequence length="200" mass="21204">MFTGIIEALGSIADIEVVGGDCRMRFTAPGLLAGTQIGDSIAVNGVCLTATRFVDDGFVADLSAETLKLTTAGGWQSGAAVNLERALTPSKPLGGHMVVGHVDGTGTLLERFGDARSTRMRFELPQGLARYVARKGSICIDGVSLTVNDVEGARFGVNIIPHTLTHTTLGRLQPGQVVNLEVDLLARYLERLLDSRNDVV</sequence>
<keyword evidence="7" id="KW-0686">Riboflavin biosynthesis</keyword>
<evidence type="ECO:0000256" key="6">
    <source>
        <dbReference type="ARBA" id="ARBA00013950"/>
    </source>
</evidence>
<evidence type="ECO:0000256" key="3">
    <source>
        <dbReference type="ARBA" id="ARBA00004887"/>
    </source>
</evidence>
<dbReference type="NCBIfam" id="NF006767">
    <property type="entry name" value="PRK09289.1"/>
    <property type="match status" value="1"/>
</dbReference>
<evidence type="ECO:0000256" key="5">
    <source>
        <dbReference type="ARBA" id="ARBA00012827"/>
    </source>
</evidence>
<protein>
    <recommendedName>
        <fullName evidence="6 10">Riboflavin synthase</fullName>
        <ecNumber evidence="5 10">2.5.1.9</ecNumber>
    </recommendedName>
</protein>